<dbReference type="Proteomes" id="UP000325030">
    <property type="component" value="Chromosome"/>
</dbReference>
<evidence type="ECO:0000313" key="3">
    <source>
        <dbReference type="Proteomes" id="UP000322983"/>
    </source>
</evidence>
<proteinExistence type="predicted"/>
<keyword evidence="3" id="KW-1185">Reference proteome</keyword>
<dbReference type="Proteomes" id="UP000322983">
    <property type="component" value="Chromosome"/>
</dbReference>
<protein>
    <submittedName>
        <fullName evidence="1">Uncharacterized protein</fullName>
    </submittedName>
</protein>
<evidence type="ECO:0000313" key="4">
    <source>
        <dbReference type="Proteomes" id="UP000325030"/>
    </source>
</evidence>
<dbReference type="EMBL" id="AP018929">
    <property type="protein sequence ID" value="BBG23233.1"/>
    <property type="molecule type" value="Genomic_DNA"/>
</dbReference>
<accession>A0A510DSR8</accession>
<sequence length="199" mass="22445">MMKENCIKIFDLLSESKEVSHLKKELGEDRLKFLEESGVIRRIGRYVTTGDVKTIFHEVYLRQNRTKVNLSVIGEGSLELDSIKAFVLGRRTSWNPIFSLQGGSFKAEGELILGEQTYPLLFSAVVLKSPSMKIKIDVYVPDWVSPSKVAVASYGRSFSIPLFNPYKLIIKRGEYFKASWNSCTPGFYSVFVSAGVTLK</sequence>
<dbReference type="AlphaFoldDB" id="A0A510DSR8"/>
<accession>A0A510E0I8</accession>
<dbReference type="KEGG" id="step:IC006_0517"/>
<gene>
    <name evidence="1" type="ORF">IC006_0517</name>
    <name evidence="2" type="ORF">IC007_0487</name>
</gene>
<evidence type="ECO:0000313" key="1">
    <source>
        <dbReference type="EMBL" id="BBG23233.1"/>
    </source>
</evidence>
<dbReference type="EMBL" id="AP018930">
    <property type="protein sequence ID" value="BBG25982.1"/>
    <property type="molecule type" value="Genomic_DNA"/>
</dbReference>
<reference evidence="4" key="1">
    <citation type="submission" date="2018-09" db="EMBL/GenBank/DDBJ databases">
        <title>Complete Genome Sequencing of Sulfolobus sp. JCM 16834.</title>
        <authorList>
            <person name="Kato S."/>
            <person name="Itoh T."/>
            <person name="Ohkuma M."/>
        </authorList>
    </citation>
    <scope>NUCLEOTIDE SEQUENCE [LARGE SCALE GENOMIC DNA]</scope>
    <source>
        <strain evidence="4">IC-007</strain>
    </source>
</reference>
<name>A0A510DSR8_9CREN</name>
<evidence type="ECO:0000313" key="2">
    <source>
        <dbReference type="EMBL" id="BBG25982.1"/>
    </source>
</evidence>
<reference evidence="1 3" key="2">
    <citation type="journal article" date="2020" name="Int. J. Syst. Evol. Microbiol.">
        <title>Sulfuracidifex tepidarius gen. nov., sp. nov. and transfer of Sulfolobus metallicus Huber and Stetter 1992 to the genus Sulfuracidifex as Sulfuracidifex metallicus comb. nov.</title>
        <authorList>
            <person name="Itoh T."/>
            <person name="Miura T."/>
            <person name="Sakai H.D."/>
            <person name="Kato S."/>
            <person name="Ohkuma M."/>
            <person name="Takashina T."/>
        </authorList>
    </citation>
    <scope>NUCLEOTIDE SEQUENCE [LARGE SCALE GENOMIC DNA]</scope>
    <source>
        <strain evidence="1 3">IC-006</strain>
        <strain evidence="2">IC-007</strain>
    </source>
</reference>
<organism evidence="1 3">
    <name type="scientific">Sulfuracidifex tepidarius</name>
    <dbReference type="NCBI Taxonomy" id="1294262"/>
    <lineage>
        <taxon>Archaea</taxon>
        <taxon>Thermoproteota</taxon>
        <taxon>Thermoprotei</taxon>
        <taxon>Sulfolobales</taxon>
        <taxon>Sulfolobaceae</taxon>
        <taxon>Sulfuracidifex</taxon>
    </lineage>
</organism>